<reference evidence="3" key="1">
    <citation type="journal article" date="2019" name="Int. J. Syst. Evol. Microbiol.">
        <title>The Global Catalogue of Microorganisms (GCM) 10K type strain sequencing project: providing services to taxonomists for standard genome sequencing and annotation.</title>
        <authorList>
            <consortium name="The Broad Institute Genomics Platform"/>
            <consortium name="The Broad Institute Genome Sequencing Center for Infectious Disease"/>
            <person name="Wu L."/>
            <person name="Ma J."/>
        </authorList>
    </citation>
    <scope>NUCLEOTIDE SEQUENCE [LARGE SCALE GENOMIC DNA]</scope>
    <source>
        <strain evidence="3">JCM 4253</strain>
    </source>
</reference>
<evidence type="ECO:0000313" key="2">
    <source>
        <dbReference type="EMBL" id="GHG61237.1"/>
    </source>
</evidence>
<accession>A0A919EZA2</accession>
<dbReference type="Proteomes" id="UP000619355">
    <property type="component" value="Unassembled WGS sequence"/>
</dbReference>
<protein>
    <submittedName>
        <fullName evidence="2">Uncharacterized protein</fullName>
    </submittedName>
</protein>
<organism evidence="2 3">
    <name type="scientific">Streptomyces capoamus</name>
    <dbReference type="NCBI Taxonomy" id="68183"/>
    <lineage>
        <taxon>Bacteria</taxon>
        <taxon>Bacillati</taxon>
        <taxon>Actinomycetota</taxon>
        <taxon>Actinomycetes</taxon>
        <taxon>Kitasatosporales</taxon>
        <taxon>Streptomycetaceae</taxon>
        <taxon>Streptomyces</taxon>
    </lineage>
</organism>
<sequence length="115" mass="11848">MYHSKAWTAGTGDPVFELRLLIARQTGDPNRKLTVRSRSLPAASARMAPLCDGCPARCAPAAHSDPPPPCGAEGADLRPRAGPGGTIDPGEVIYLPGAPTGLPSGETAYHVPPTP</sequence>
<keyword evidence="3" id="KW-1185">Reference proteome</keyword>
<comment type="caution">
    <text evidence="2">The sequence shown here is derived from an EMBL/GenBank/DDBJ whole genome shotgun (WGS) entry which is preliminary data.</text>
</comment>
<proteinExistence type="predicted"/>
<gene>
    <name evidence="2" type="ORF">GCM10018980_50420</name>
</gene>
<feature type="region of interest" description="Disordered" evidence="1">
    <location>
        <begin position="61"/>
        <end position="115"/>
    </location>
</feature>
<evidence type="ECO:0000256" key="1">
    <source>
        <dbReference type="SAM" id="MobiDB-lite"/>
    </source>
</evidence>
<dbReference type="EMBL" id="BNBF01000016">
    <property type="protein sequence ID" value="GHG61237.1"/>
    <property type="molecule type" value="Genomic_DNA"/>
</dbReference>
<name>A0A919EZA2_9ACTN</name>
<dbReference type="AlphaFoldDB" id="A0A919EZA2"/>
<evidence type="ECO:0000313" key="3">
    <source>
        <dbReference type="Proteomes" id="UP000619355"/>
    </source>
</evidence>